<feature type="transmembrane region" description="Helical" evidence="7">
    <location>
        <begin position="297"/>
        <end position="314"/>
    </location>
</feature>
<proteinExistence type="predicted"/>
<dbReference type="PROSITE" id="PS50850">
    <property type="entry name" value="MFS"/>
    <property type="match status" value="1"/>
</dbReference>
<evidence type="ECO:0000256" key="3">
    <source>
        <dbReference type="ARBA" id="ARBA00022475"/>
    </source>
</evidence>
<dbReference type="InterPro" id="IPR020846">
    <property type="entry name" value="MFS_dom"/>
</dbReference>
<feature type="domain" description="Major facilitator superfamily (MFS) profile" evidence="8">
    <location>
        <begin position="46"/>
        <end position="437"/>
    </location>
</feature>
<dbReference type="InterPro" id="IPR036259">
    <property type="entry name" value="MFS_trans_sf"/>
</dbReference>
<accession>A0AA41WF87</accession>
<dbReference type="PANTHER" id="PTHR23513">
    <property type="entry name" value="INTEGRAL MEMBRANE EFFLUX PROTEIN-RELATED"/>
    <property type="match status" value="1"/>
</dbReference>
<organism evidence="9 10">
    <name type="scientific">Thermalbibacter longus</name>
    <dbReference type="NCBI Taxonomy" id="2951981"/>
    <lineage>
        <taxon>Bacteria</taxon>
        <taxon>Pseudomonadati</taxon>
        <taxon>Thermomicrobiota</taxon>
        <taxon>Thermomicrobia</taxon>
        <taxon>Thermomicrobiales</taxon>
        <taxon>Thermomicrobiaceae</taxon>
        <taxon>Thermalbibacter</taxon>
    </lineage>
</organism>
<dbReference type="AlphaFoldDB" id="A0AA41WF87"/>
<dbReference type="Gene3D" id="1.20.1250.20">
    <property type="entry name" value="MFS general substrate transporter like domains"/>
    <property type="match status" value="1"/>
</dbReference>
<keyword evidence="10" id="KW-1185">Reference proteome</keyword>
<dbReference type="GO" id="GO:0005886">
    <property type="term" value="C:plasma membrane"/>
    <property type="evidence" value="ECO:0007669"/>
    <property type="project" value="UniProtKB-SubCell"/>
</dbReference>
<keyword evidence="2" id="KW-0813">Transport</keyword>
<evidence type="ECO:0000256" key="4">
    <source>
        <dbReference type="ARBA" id="ARBA00022692"/>
    </source>
</evidence>
<sequence length="440" mass="46700">MAKAPTPDRCAGRAASELRADAEVRGRPATLAWPAAWRRFRPEGSALAVPEFRRFWIALIVSNIGSWMQLVAQGWLILELTNSPFYLGLFGLLRSIPALTITLVGGVVADRFDRRRILLLTQVSAAALALLLGVLDLAGLVRIWHVLAIAFLSATVMAFDNPARQSLVPSLVGRERIASAVGLNSAAWNSAAVVGPSLAGLLVAAAGTGGAFVLNGLSYFPVIWAVWTIQPAQAQPRPRTGLAQNLIAGLRFIRSDRRIWGLLTMLAVPTLLGRPYLQLMPVFARNVLHADASGYGLLMGTNGLGALLGALAVGATGSRHGKGKRLLLVSAAFGVTLVAFSLSHWFLISAALLLLVGASQTMMMGLTNTLLQLNVPEEVRGRVMSVYTLIPMGFMPLGTMLLGSLGEYFGVPLVVGVAALLVVAFAALAYQAFPDVRGLP</sequence>
<evidence type="ECO:0000256" key="1">
    <source>
        <dbReference type="ARBA" id="ARBA00004651"/>
    </source>
</evidence>
<feature type="transmembrane region" description="Helical" evidence="7">
    <location>
        <begin position="326"/>
        <end position="346"/>
    </location>
</feature>
<gene>
    <name evidence="9" type="ORF">NET02_09115</name>
</gene>
<feature type="transmembrane region" description="Helical" evidence="7">
    <location>
        <begin position="408"/>
        <end position="430"/>
    </location>
</feature>
<evidence type="ECO:0000259" key="8">
    <source>
        <dbReference type="PROSITE" id="PS50850"/>
    </source>
</evidence>
<feature type="transmembrane region" description="Helical" evidence="7">
    <location>
        <begin position="141"/>
        <end position="159"/>
    </location>
</feature>
<comment type="subcellular location">
    <subcellularLocation>
        <location evidence="1">Cell membrane</location>
        <topology evidence="1">Multi-pass membrane protein</topology>
    </subcellularLocation>
</comment>
<protein>
    <submittedName>
        <fullName evidence="9">MFS transporter</fullName>
    </submittedName>
</protein>
<evidence type="ECO:0000313" key="10">
    <source>
        <dbReference type="Proteomes" id="UP001165306"/>
    </source>
</evidence>
<comment type="caution">
    <text evidence="9">The sequence shown here is derived from an EMBL/GenBank/DDBJ whole genome shotgun (WGS) entry which is preliminary data.</text>
</comment>
<evidence type="ECO:0000256" key="2">
    <source>
        <dbReference type="ARBA" id="ARBA00022448"/>
    </source>
</evidence>
<dbReference type="InterPro" id="IPR010290">
    <property type="entry name" value="TM_effector"/>
</dbReference>
<dbReference type="SUPFAM" id="SSF103473">
    <property type="entry name" value="MFS general substrate transporter"/>
    <property type="match status" value="1"/>
</dbReference>
<feature type="transmembrane region" description="Helical" evidence="7">
    <location>
        <begin position="259"/>
        <end position="277"/>
    </location>
</feature>
<dbReference type="CDD" id="cd06173">
    <property type="entry name" value="MFS_MefA_like"/>
    <property type="match status" value="1"/>
</dbReference>
<feature type="transmembrane region" description="Helical" evidence="7">
    <location>
        <begin position="55"/>
        <end position="78"/>
    </location>
</feature>
<dbReference type="Pfam" id="PF05977">
    <property type="entry name" value="MFS_3"/>
    <property type="match status" value="1"/>
</dbReference>
<keyword evidence="5 7" id="KW-1133">Transmembrane helix</keyword>
<keyword evidence="4 7" id="KW-0812">Transmembrane</keyword>
<dbReference type="Proteomes" id="UP001165306">
    <property type="component" value="Unassembled WGS sequence"/>
</dbReference>
<dbReference type="PANTHER" id="PTHR23513:SF11">
    <property type="entry name" value="STAPHYLOFERRIN A TRANSPORTER"/>
    <property type="match status" value="1"/>
</dbReference>
<reference evidence="9" key="1">
    <citation type="submission" date="2022-06" db="EMBL/GenBank/DDBJ databases">
        <title>CFH 74404 Thermomicrobiaceae sp.</title>
        <authorList>
            <person name="Ming H."/>
            <person name="Li W.-J."/>
            <person name="Zhao Z."/>
        </authorList>
    </citation>
    <scope>NUCLEOTIDE SEQUENCE</scope>
    <source>
        <strain evidence="9">CFH 74404</strain>
    </source>
</reference>
<evidence type="ECO:0000313" key="9">
    <source>
        <dbReference type="EMBL" id="MCM8749305.1"/>
    </source>
</evidence>
<feature type="transmembrane region" description="Helical" evidence="7">
    <location>
        <begin position="383"/>
        <end position="402"/>
    </location>
</feature>
<name>A0AA41WF87_9BACT</name>
<evidence type="ECO:0000256" key="5">
    <source>
        <dbReference type="ARBA" id="ARBA00022989"/>
    </source>
</evidence>
<keyword evidence="6 7" id="KW-0472">Membrane</keyword>
<keyword evidence="3" id="KW-1003">Cell membrane</keyword>
<evidence type="ECO:0000256" key="7">
    <source>
        <dbReference type="SAM" id="Phobius"/>
    </source>
</evidence>
<dbReference type="GO" id="GO:0022857">
    <property type="term" value="F:transmembrane transporter activity"/>
    <property type="evidence" value="ECO:0007669"/>
    <property type="project" value="InterPro"/>
</dbReference>
<dbReference type="EMBL" id="JAMSLR010000005">
    <property type="protein sequence ID" value="MCM8749305.1"/>
    <property type="molecule type" value="Genomic_DNA"/>
</dbReference>
<evidence type="ECO:0000256" key="6">
    <source>
        <dbReference type="ARBA" id="ARBA00023136"/>
    </source>
</evidence>
<feature type="transmembrane region" description="Helical" evidence="7">
    <location>
        <begin position="84"/>
        <end position="105"/>
    </location>
</feature>
<dbReference type="RefSeq" id="WP_284057085.1">
    <property type="nucleotide sequence ID" value="NZ_JAMSLR010000005.1"/>
</dbReference>